<keyword evidence="10" id="KW-1185">Reference proteome</keyword>
<feature type="transmembrane region" description="Helical" evidence="7">
    <location>
        <begin position="6"/>
        <end position="25"/>
    </location>
</feature>
<keyword evidence="7" id="KW-0472">Membrane</keyword>
<dbReference type="InterPro" id="IPR036097">
    <property type="entry name" value="HisK_dim/P_sf"/>
</dbReference>
<accession>A0A1T5GGP8</accession>
<dbReference type="InterPro" id="IPR003594">
    <property type="entry name" value="HATPase_dom"/>
</dbReference>
<dbReference type="EMBL" id="FUZF01000025">
    <property type="protein sequence ID" value="SKC07614.1"/>
    <property type="molecule type" value="Genomic_DNA"/>
</dbReference>
<dbReference type="Gene3D" id="3.30.565.10">
    <property type="entry name" value="Histidine kinase-like ATPase, C-terminal domain"/>
    <property type="match status" value="1"/>
</dbReference>
<dbReference type="GO" id="GO:0005886">
    <property type="term" value="C:plasma membrane"/>
    <property type="evidence" value="ECO:0007669"/>
    <property type="project" value="TreeGrafter"/>
</dbReference>
<proteinExistence type="predicted"/>
<sequence>MNFRLLVFYIALIISTALALVSMYYESSWNHFFIILSVSFVISFIILSNVLNQYINNRISNIYKLIRSLKLGKDMKEVLAEHASDDPIKGAEQEVRDWAKQKSTEIDQLKAQEKFRREFLSNISHEFKTPLFAIQGYIETLQDGMMADDPEMSLVFLDKASKNIDRLTYLINDLDEISKLESGKISLNIQKFDIIELINETIDHLIDKANRNNIKIIFNTKPNQTIQVKGDRLKIQQVLVNLIDNSLKYGKNGGKTTISIFHLLDQVLVEVTDNGYGIEEKNLPRVFERFFRTDKSRSRDIGGSGLGLSIVKHILEAHQQTVNVRSTEGIGTTFGFTLSKSKNI</sequence>
<dbReference type="AlphaFoldDB" id="A0A1T5GGP8"/>
<feature type="domain" description="Histidine kinase" evidence="8">
    <location>
        <begin position="122"/>
        <end position="342"/>
    </location>
</feature>
<dbReference type="GO" id="GO:0004721">
    <property type="term" value="F:phosphoprotein phosphatase activity"/>
    <property type="evidence" value="ECO:0007669"/>
    <property type="project" value="TreeGrafter"/>
</dbReference>
<keyword evidence="7" id="KW-0812">Transmembrane</keyword>
<evidence type="ECO:0000256" key="7">
    <source>
        <dbReference type="SAM" id="Phobius"/>
    </source>
</evidence>
<dbReference type="SMART" id="SM00387">
    <property type="entry name" value="HATPase_c"/>
    <property type="match status" value="1"/>
</dbReference>
<keyword evidence="5 9" id="KW-0418">Kinase</keyword>
<organism evidence="9 10">
    <name type="scientific">Sphingobacterium nematocida</name>
    <dbReference type="NCBI Taxonomy" id="1513896"/>
    <lineage>
        <taxon>Bacteria</taxon>
        <taxon>Pseudomonadati</taxon>
        <taxon>Bacteroidota</taxon>
        <taxon>Sphingobacteriia</taxon>
        <taxon>Sphingobacteriales</taxon>
        <taxon>Sphingobacteriaceae</taxon>
        <taxon>Sphingobacterium</taxon>
    </lineage>
</organism>
<evidence type="ECO:0000256" key="5">
    <source>
        <dbReference type="ARBA" id="ARBA00022777"/>
    </source>
</evidence>
<dbReference type="OrthoDB" id="9813151at2"/>
<dbReference type="SUPFAM" id="SSF55874">
    <property type="entry name" value="ATPase domain of HSP90 chaperone/DNA topoisomerase II/histidine kinase"/>
    <property type="match status" value="1"/>
</dbReference>
<evidence type="ECO:0000256" key="2">
    <source>
        <dbReference type="ARBA" id="ARBA00012438"/>
    </source>
</evidence>
<dbReference type="Gene3D" id="1.10.287.130">
    <property type="match status" value="1"/>
</dbReference>
<keyword evidence="3" id="KW-0597">Phosphoprotein</keyword>
<dbReference type="GO" id="GO:0016036">
    <property type="term" value="P:cellular response to phosphate starvation"/>
    <property type="evidence" value="ECO:0007669"/>
    <property type="project" value="TreeGrafter"/>
</dbReference>
<dbReference type="PANTHER" id="PTHR45453">
    <property type="entry name" value="PHOSPHATE REGULON SENSOR PROTEIN PHOR"/>
    <property type="match status" value="1"/>
</dbReference>
<dbReference type="PRINTS" id="PR00344">
    <property type="entry name" value="BCTRLSENSOR"/>
</dbReference>
<protein>
    <recommendedName>
        <fullName evidence="2">histidine kinase</fullName>
        <ecNumber evidence="2">2.7.13.3</ecNumber>
    </recommendedName>
</protein>
<dbReference type="InterPro" id="IPR005467">
    <property type="entry name" value="His_kinase_dom"/>
</dbReference>
<dbReference type="STRING" id="1513896.SAMN05660841_04041"/>
<dbReference type="EC" id="2.7.13.3" evidence="2"/>
<dbReference type="SUPFAM" id="SSF47384">
    <property type="entry name" value="Homodimeric domain of signal transducing histidine kinase"/>
    <property type="match status" value="1"/>
</dbReference>
<dbReference type="CDD" id="cd00082">
    <property type="entry name" value="HisKA"/>
    <property type="match status" value="1"/>
</dbReference>
<feature type="transmembrane region" description="Helical" evidence="7">
    <location>
        <begin position="32"/>
        <end position="51"/>
    </location>
</feature>
<dbReference type="GO" id="GO:0000155">
    <property type="term" value="F:phosphorelay sensor kinase activity"/>
    <property type="evidence" value="ECO:0007669"/>
    <property type="project" value="InterPro"/>
</dbReference>
<comment type="catalytic activity">
    <reaction evidence="1">
        <text>ATP + protein L-histidine = ADP + protein N-phospho-L-histidine.</text>
        <dbReference type="EC" id="2.7.13.3"/>
    </reaction>
</comment>
<dbReference type="Proteomes" id="UP000190150">
    <property type="component" value="Unassembled WGS sequence"/>
</dbReference>
<evidence type="ECO:0000313" key="9">
    <source>
        <dbReference type="EMBL" id="SKC07614.1"/>
    </source>
</evidence>
<evidence type="ECO:0000256" key="1">
    <source>
        <dbReference type="ARBA" id="ARBA00000085"/>
    </source>
</evidence>
<dbReference type="InterPro" id="IPR004358">
    <property type="entry name" value="Sig_transdc_His_kin-like_C"/>
</dbReference>
<dbReference type="InterPro" id="IPR036890">
    <property type="entry name" value="HATPase_C_sf"/>
</dbReference>
<dbReference type="Pfam" id="PF00512">
    <property type="entry name" value="HisKA"/>
    <property type="match status" value="1"/>
</dbReference>
<keyword evidence="6" id="KW-0902">Two-component regulatory system</keyword>
<dbReference type="InterPro" id="IPR003661">
    <property type="entry name" value="HisK_dim/P_dom"/>
</dbReference>
<dbReference type="FunFam" id="3.30.565.10:FF:000006">
    <property type="entry name" value="Sensor histidine kinase WalK"/>
    <property type="match status" value="1"/>
</dbReference>
<evidence type="ECO:0000259" key="8">
    <source>
        <dbReference type="PROSITE" id="PS50109"/>
    </source>
</evidence>
<dbReference type="InterPro" id="IPR050351">
    <property type="entry name" value="BphY/WalK/GraS-like"/>
</dbReference>
<evidence type="ECO:0000313" key="10">
    <source>
        <dbReference type="Proteomes" id="UP000190150"/>
    </source>
</evidence>
<dbReference type="PANTHER" id="PTHR45453:SF1">
    <property type="entry name" value="PHOSPHATE REGULON SENSOR PROTEIN PHOR"/>
    <property type="match status" value="1"/>
</dbReference>
<keyword evidence="4" id="KW-0808">Transferase</keyword>
<keyword evidence="7" id="KW-1133">Transmembrane helix</keyword>
<dbReference type="CDD" id="cd00075">
    <property type="entry name" value="HATPase"/>
    <property type="match status" value="1"/>
</dbReference>
<gene>
    <name evidence="9" type="ORF">SAMN05660841_04041</name>
</gene>
<evidence type="ECO:0000256" key="4">
    <source>
        <dbReference type="ARBA" id="ARBA00022679"/>
    </source>
</evidence>
<name>A0A1T5GGP8_9SPHI</name>
<dbReference type="SMART" id="SM00388">
    <property type="entry name" value="HisKA"/>
    <property type="match status" value="1"/>
</dbReference>
<evidence type="ECO:0000256" key="3">
    <source>
        <dbReference type="ARBA" id="ARBA00022553"/>
    </source>
</evidence>
<evidence type="ECO:0000256" key="6">
    <source>
        <dbReference type="ARBA" id="ARBA00023012"/>
    </source>
</evidence>
<reference evidence="10" key="1">
    <citation type="submission" date="2017-02" db="EMBL/GenBank/DDBJ databases">
        <authorList>
            <person name="Varghese N."/>
            <person name="Submissions S."/>
        </authorList>
    </citation>
    <scope>NUCLEOTIDE SEQUENCE [LARGE SCALE GENOMIC DNA]</scope>
    <source>
        <strain evidence="10">DSM 24091</strain>
    </source>
</reference>
<dbReference type="Pfam" id="PF02518">
    <property type="entry name" value="HATPase_c"/>
    <property type="match status" value="1"/>
</dbReference>
<dbReference type="PROSITE" id="PS50109">
    <property type="entry name" value="HIS_KIN"/>
    <property type="match status" value="1"/>
</dbReference>